<dbReference type="Pfam" id="PF07247">
    <property type="entry name" value="AATase"/>
    <property type="match status" value="1"/>
</dbReference>
<keyword evidence="1" id="KW-1133">Transmembrane helix</keyword>
<dbReference type="OrthoDB" id="4876345at2"/>
<protein>
    <submittedName>
        <fullName evidence="2">Alcohol acetyltransferase</fullName>
    </submittedName>
</protein>
<reference evidence="2 3" key="1">
    <citation type="journal article" date="2018" name="J. Microbiol.">
        <title>Salicibibacter kimchii gen. nov., sp. nov., a moderately halophilic and alkalitolerant bacterium in the family Bacillaceae, isolated from kimchi.</title>
        <authorList>
            <person name="Jang J.Y."/>
            <person name="Oh Y.J."/>
            <person name="Lim S.K."/>
            <person name="Park H.K."/>
            <person name="Lee C."/>
            <person name="Kim J.Y."/>
            <person name="Lee M.A."/>
            <person name="Choi H.J."/>
        </authorList>
    </citation>
    <scope>NUCLEOTIDE SEQUENCE [LARGE SCALE GENOMIC DNA]</scope>
    <source>
        <strain evidence="2 3">NKC1-1</strain>
    </source>
</reference>
<name>A0A345BWB6_9BACI</name>
<keyword evidence="2" id="KW-0808">Transferase</keyword>
<dbReference type="GO" id="GO:0016740">
    <property type="term" value="F:transferase activity"/>
    <property type="evidence" value="ECO:0007669"/>
    <property type="project" value="UniProtKB-KW"/>
</dbReference>
<dbReference type="InterPro" id="IPR023213">
    <property type="entry name" value="CAT-like_dom_sf"/>
</dbReference>
<accession>A0A345BWB6</accession>
<dbReference type="EMBL" id="CP031092">
    <property type="protein sequence ID" value="AXF55247.1"/>
    <property type="molecule type" value="Genomic_DNA"/>
</dbReference>
<dbReference type="InterPro" id="IPR010828">
    <property type="entry name" value="Atf2/Sli1-like"/>
</dbReference>
<dbReference type="KEGG" id="rue:DT065_03915"/>
<dbReference type="Proteomes" id="UP000252100">
    <property type="component" value="Chromosome"/>
</dbReference>
<dbReference type="InterPro" id="IPR052058">
    <property type="entry name" value="Alcohol_O-acetyltransferase"/>
</dbReference>
<gene>
    <name evidence="2" type="ORF">DT065_03915</name>
</gene>
<evidence type="ECO:0000313" key="3">
    <source>
        <dbReference type="Proteomes" id="UP000252100"/>
    </source>
</evidence>
<dbReference type="Gene3D" id="3.30.559.10">
    <property type="entry name" value="Chloramphenicol acetyltransferase-like domain"/>
    <property type="match status" value="1"/>
</dbReference>
<dbReference type="PANTHER" id="PTHR28037">
    <property type="entry name" value="ALCOHOL O-ACETYLTRANSFERASE 1-RELATED"/>
    <property type="match status" value="1"/>
</dbReference>
<evidence type="ECO:0000256" key="1">
    <source>
        <dbReference type="SAM" id="Phobius"/>
    </source>
</evidence>
<organism evidence="2 3">
    <name type="scientific">Salicibibacter kimchii</name>
    <dbReference type="NCBI Taxonomy" id="2099786"/>
    <lineage>
        <taxon>Bacteria</taxon>
        <taxon>Bacillati</taxon>
        <taxon>Bacillota</taxon>
        <taxon>Bacilli</taxon>
        <taxon>Bacillales</taxon>
        <taxon>Bacillaceae</taxon>
        <taxon>Salicibibacter</taxon>
    </lineage>
</organism>
<dbReference type="PANTHER" id="PTHR28037:SF1">
    <property type="entry name" value="ALCOHOL O-ACETYLTRANSFERASE 1-RELATED"/>
    <property type="match status" value="1"/>
</dbReference>
<dbReference type="AlphaFoldDB" id="A0A345BWB6"/>
<keyword evidence="3" id="KW-1185">Reference proteome</keyword>
<evidence type="ECO:0000313" key="2">
    <source>
        <dbReference type="EMBL" id="AXF55247.1"/>
    </source>
</evidence>
<keyword evidence="1" id="KW-0472">Membrane</keyword>
<dbReference type="RefSeq" id="WP_114371061.1">
    <property type="nucleotide sequence ID" value="NZ_CP031092.1"/>
</dbReference>
<keyword evidence="1" id="KW-0812">Transmembrane</keyword>
<dbReference type="Gene3D" id="3.30.559.30">
    <property type="entry name" value="Nonribosomal peptide synthetase, condensation domain"/>
    <property type="match status" value="1"/>
</dbReference>
<proteinExistence type="predicted"/>
<sequence length="418" mass="48014">MEQWYKIDNAGKIFHAVSDPANSSVFRVAMIMKSPVEVDKLQRALDNVMKRLPMFAVKLGKGIFWDFLVENDKKLFVQKEHRFPCAPIDPIETNGFLFRVLYYEKRIAVEFFHSVTDGTGALEFLKALVYHYLLEQHNQIENDGSVLDIEDQPNTYELDDSYFNYKSDHKVKKPREGHAFQIKGTPIEETIVVHGVMKSSDIRTAAKAHGVTITAYITAVLIVAIYYEKLLYRSRKEEIKIAIPVNLRKMFPSKSLRNFFAVVNVGIHVGEYTTLEGILEEISKQLQRKAEKEALQLGLNHHVKLQTMLAARFVPNFIKYYALRYGYKSYGERTKTMTLTNLGNVQLPEKMMPHIEHMEMVMYPTKKSPVNGGICSINDQFVITFARTIEEADIIRTFFQELTKTSGIDIEVYSNDGG</sequence>
<feature type="transmembrane region" description="Helical" evidence="1">
    <location>
        <begin position="208"/>
        <end position="227"/>
    </location>
</feature>